<proteinExistence type="predicted"/>
<name>A0A5B7HEE5_PORTR</name>
<gene>
    <name evidence="2" type="ORF">E2C01_061451</name>
</gene>
<dbReference type="AlphaFoldDB" id="A0A5B7HEE5"/>
<keyword evidence="3" id="KW-1185">Reference proteome</keyword>
<dbReference type="Proteomes" id="UP000324222">
    <property type="component" value="Unassembled WGS sequence"/>
</dbReference>
<comment type="caution">
    <text evidence="2">The sequence shown here is derived from an EMBL/GenBank/DDBJ whole genome shotgun (WGS) entry which is preliminary data.</text>
</comment>
<feature type="compositionally biased region" description="Polar residues" evidence="1">
    <location>
        <begin position="1"/>
        <end position="15"/>
    </location>
</feature>
<evidence type="ECO:0000313" key="3">
    <source>
        <dbReference type="Proteomes" id="UP000324222"/>
    </source>
</evidence>
<organism evidence="2 3">
    <name type="scientific">Portunus trituberculatus</name>
    <name type="common">Swimming crab</name>
    <name type="synonym">Neptunus trituberculatus</name>
    <dbReference type="NCBI Taxonomy" id="210409"/>
    <lineage>
        <taxon>Eukaryota</taxon>
        <taxon>Metazoa</taxon>
        <taxon>Ecdysozoa</taxon>
        <taxon>Arthropoda</taxon>
        <taxon>Crustacea</taxon>
        <taxon>Multicrustacea</taxon>
        <taxon>Malacostraca</taxon>
        <taxon>Eumalacostraca</taxon>
        <taxon>Eucarida</taxon>
        <taxon>Decapoda</taxon>
        <taxon>Pleocyemata</taxon>
        <taxon>Brachyura</taxon>
        <taxon>Eubrachyura</taxon>
        <taxon>Portunoidea</taxon>
        <taxon>Portunidae</taxon>
        <taxon>Portuninae</taxon>
        <taxon>Portunus</taxon>
    </lineage>
</organism>
<dbReference type="EMBL" id="VSRR010026008">
    <property type="protein sequence ID" value="MPC67278.1"/>
    <property type="molecule type" value="Genomic_DNA"/>
</dbReference>
<evidence type="ECO:0000313" key="2">
    <source>
        <dbReference type="EMBL" id="MPC67278.1"/>
    </source>
</evidence>
<accession>A0A5B7HEE5</accession>
<reference evidence="2 3" key="1">
    <citation type="submission" date="2019-05" db="EMBL/GenBank/DDBJ databases">
        <title>Another draft genome of Portunus trituberculatus and its Hox gene families provides insights of decapod evolution.</title>
        <authorList>
            <person name="Jeong J.-H."/>
            <person name="Song I."/>
            <person name="Kim S."/>
            <person name="Choi T."/>
            <person name="Kim D."/>
            <person name="Ryu S."/>
            <person name="Kim W."/>
        </authorList>
    </citation>
    <scope>NUCLEOTIDE SEQUENCE [LARGE SCALE GENOMIC DNA]</scope>
    <source>
        <tissue evidence="2">Muscle</tissue>
    </source>
</reference>
<protein>
    <submittedName>
        <fullName evidence="2">Uncharacterized protein</fullName>
    </submittedName>
</protein>
<feature type="region of interest" description="Disordered" evidence="1">
    <location>
        <begin position="1"/>
        <end position="41"/>
    </location>
</feature>
<evidence type="ECO:0000256" key="1">
    <source>
        <dbReference type="SAM" id="MobiDB-lite"/>
    </source>
</evidence>
<sequence>MRCDSPTTSLQTTANHLPPLPATQPASHSAATQVFPHQRPT</sequence>